<evidence type="ECO:0000313" key="1">
    <source>
        <dbReference type="EMBL" id="KAJ9643597.1"/>
    </source>
</evidence>
<comment type="caution">
    <text evidence="1">The sequence shown here is derived from an EMBL/GenBank/DDBJ whole genome shotgun (WGS) entry which is preliminary data.</text>
</comment>
<protein>
    <submittedName>
        <fullName evidence="1">Uncharacterized protein</fullName>
    </submittedName>
</protein>
<organism evidence="1 2">
    <name type="scientific">Coniosporium tulheliwenetii</name>
    <dbReference type="NCBI Taxonomy" id="3383036"/>
    <lineage>
        <taxon>Eukaryota</taxon>
        <taxon>Fungi</taxon>
        <taxon>Dikarya</taxon>
        <taxon>Ascomycota</taxon>
        <taxon>Pezizomycotina</taxon>
        <taxon>Dothideomycetes</taxon>
        <taxon>Dothideomycetes incertae sedis</taxon>
        <taxon>Coniosporium</taxon>
    </lineage>
</organism>
<name>A0ACC2Z8G5_9PEZI</name>
<reference evidence="1" key="1">
    <citation type="submission" date="2022-10" db="EMBL/GenBank/DDBJ databases">
        <title>Culturing micro-colonial fungi from biological soil crusts in the Mojave desert and describing Neophaeococcomyces mojavensis, and introducing the new genera and species Taxawa tesnikishii.</title>
        <authorList>
            <person name="Kurbessoian T."/>
            <person name="Stajich J.E."/>
        </authorList>
    </citation>
    <scope>NUCLEOTIDE SEQUENCE</scope>
    <source>
        <strain evidence="1">JES_115</strain>
    </source>
</reference>
<dbReference type="Proteomes" id="UP001172680">
    <property type="component" value="Unassembled WGS sequence"/>
</dbReference>
<proteinExistence type="predicted"/>
<accession>A0ACC2Z8G5</accession>
<sequence>MSAEASVSNGRATLPPSRLSQFSPPANLPDLTPENKSLWSKTRISKWVNDEIAGRRPGQIPLKQFFNGTDTAYHIGQDGVKITWTGFPNKTNLAEITKAFGHDDEKRWMAADMSRDIQDEYLEWSLIRDDAQNILRVTFTCEGPEYWEFLAERQIDTAIENIYKLNAPLLDEVPPSAFFSIDPRDTSNRAKWRYNPRNACNSTCTTGTITHLAHRANTLGDEINIAAQATVLRKERHSDKLITDGDKLIRWAKFGDPGRNSDPRIGYEINQLARQGISISVADPVGLYIHKFDTGNFRLDPTGDGDQGSLQRLPHGTFVFQRGDISKEQGLRLRIQIPDGVKNAEGRQLTVSDIYDTKTQRHIKYGAQFADYITMGVRAVAIPGGQPAPAEYCVGSEKTAVESFADMVPMLQRKIAMEVTPFARL</sequence>
<dbReference type="EMBL" id="JAPDRP010000011">
    <property type="protein sequence ID" value="KAJ9643597.1"/>
    <property type="molecule type" value="Genomic_DNA"/>
</dbReference>
<gene>
    <name evidence="1" type="ORF">H2199_004276</name>
</gene>
<keyword evidence="2" id="KW-1185">Reference proteome</keyword>
<evidence type="ECO:0000313" key="2">
    <source>
        <dbReference type="Proteomes" id="UP001172680"/>
    </source>
</evidence>